<dbReference type="PANTHER" id="PTHR43236:SF2">
    <property type="entry name" value="BLL0069 PROTEIN"/>
    <property type="match status" value="1"/>
</dbReference>
<dbReference type="InterPro" id="IPR010359">
    <property type="entry name" value="IrrE_HExxH"/>
</dbReference>
<evidence type="ECO:0000313" key="3">
    <source>
        <dbReference type="Proteomes" id="UP000664761"/>
    </source>
</evidence>
<organism evidence="2 3">
    <name type="scientific">Sneathiella sedimenti</name>
    <dbReference type="NCBI Taxonomy" id="2816034"/>
    <lineage>
        <taxon>Bacteria</taxon>
        <taxon>Pseudomonadati</taxon>
        <taxon>Pseudomonadota</taxon>
        <taxon>Alphaproteobacteria</taxon>
        <taxon>Sneathiellales</taxon>
        <taxon>Sneathiellaceae</taxon>
        <taxon>Sneathiella</taxon>
    </lineage>
</organism>
<dbReference type="Pfam" id="PF06114">
    <property type="entry name" value="Peptidase_M78"/>
    <property type="match status" value="1"/>
</dbReference>
<comment type="caution">
    <text evidence="2">The sequence shown here is derived from an EMBL/GenBank/DDBJ whole genome shotgun (WGS) entry which is preliminary data.</text>
</comment>
<gene>
    <name evidence="2" type="ORF">J0X12_08240</name>
</gene>
<protein>
    <submittedName>
        <fullName evidence="2">ImmA/IrrE family metallo-endopeptidase</fullName>
    </submittedName>
</protein>
<keyword evidence="3" id="KW-1185">Reference proteome</keyword>
<feature type="domain" description="IrrE N-terminal-like" evidence="1">
    <location>
        <begin position="32"/>
        <end position="163"/>
    </location>
</feature>
<name>A0ABS3F534_9PROT</name>
<dbReference type="Gene3D" id="1.10.10.2910">
    <property type="match status" value="1"/>
</dbReference>
<accession>A0ABS3F534</accession>
<evidence type="ECO:0000313" key="2">
    <source>
        <dbReference type="EMBL" id="MBO0333598.1"/>
    </source>
</evidence>
<dbReference type="RefSeq" id="WP_207044105.1">
    <property type="nucleotide sequence ID" value="NZ_JAFLNC010000002.1"/>
</dbReference>
<proteinExistence type="predicted"/>
<dbReference type="PANTHER" id="PTHR43236">
    <property type="entry name" value="ANTITOXIN HIGA1"/>
    <property type="match status" value="1"/>
</dbReference>
<evidence type="ECO:0000259" key="1">
    <source>
        <dbReference type="Pfam" id="PF06114"/>
    </source>
</evidence>
<sequence length="165" mass="18966">MQLYGSRKIADRDLSIVGKYINEIPVRLGAMAKELGIQVKVSSLPSNYSGLIRKINTGYEIKINRYESRERQRFTLAHEIAHFLLHREIIDNTNDGIKDTVLYRSDQPQIIEFEANKLAADLVMPKFLVDQKMEIFNHRITEDEISTLAKDFGVSKVAMEIRLGQ</sequence>
<dbReference type="InterPro" id="IPR052345">
    <property type="entry name" value="Rad_response_metalloprotease"/>
</dbReference>
<dbReference type="Proteomes" id="UP000664761">
    <property type="component" value="Unassembled WGS sequence"/>
</dbReference>
<reference evidence="2 3" key="1">
    <citation type="submission" date="2021-03" db="EMBL/GenBank/DDBJ databases">
        <title>Sneathiella sp. CAU 1612 isolated from Kang Won-do.</title>
        <authorList>
            <person name="Kim W."/>
        </authorList>
    </citation>
    <scope>NUCLEOTIDE SEQUENCE [LARGE SCALE GENOMIC DNA]</scope>
    <source>
        <strain evidence="2 3">CAU 1612</strain>
    </source>
</reference>
<dbReference type="EMBL" id="JAFLNC010000002">
    <property type="protein sequence ID" value="MBO0333598.1"/>
    <property type="molecule type" value="Genomic_DNA"/>
</dbReference>